<sequence>MGSQAIEEYRKEAEIYHGDTLCKQKSIELLQELSLPNGLLPLQDIIEAGYNRPAGFVWLRQRKSLEHYFPMIGRTVSYANEITAFVENRRMKKITGVKSKELFIWLTVADMHIQNPISGNITFKSTTGLSRTFPISAFQLKQQDE</sequence>
<dbReference type="InterPro" id="IPR007493">
    <property type="entry name" value="DUF538"/>
</dbReference>
<reference evidence="1 2" key="1">
    <citation type="journal article" date="2019" name="Nat. Plants">
        <title>Stout camphor tree genome fills gaps in understanding of flowering plant genome evolution.</title>
        <authorList>
            <person name="Chaw S.M."/>
            <person name="Liu Y.C."/>
            <person name="Wu Y.W."/>
            <person name="Wang H.Y."/>
            <person name="Lin C.I."/>
            <person name="Wu C.S."/>
            <person name="Ke H.M."/>
            <person name="Chang L.Y."/>
            <person name="Hsu C.Y."/>
            <person name="Yang H.T."/>
            <person name="Sudianto E."/>
            <person name="Hsu M.H."/>
            <person name="Wu K.P."/>
            <person name="Wang L.N."/>
            <person name="Leebens-Mack J.H."/>
            <person name="Tsai I.J."/>
        </authorList>
    </citation>
    <scope>NUCLEOTIDE SEQUENCE [LARGE SCALE GENOMIC DNA]</scope>
    <source>
        <strain evidence="2">cv. Chaw 1501</strain>
        <tissue evidence="1">Young leaves</tissue>
    </source>
</reference>
<evidence type="ECO:0000313" key="1">
    <source>
        <dbReference type="EMBL" id="RWR97398.1"/>
    </source>
</evidence>
<organism evidence="1 2">
    <name type="scientific">Cinnamomum micranthum f. kanehirae</name>
    <dbReference type="NCBI Taxonomy" id="337451"/>
    <lineage>
        <taxon>Eukaryota</taxon>
        <taxon>Viridiplantae</taxon>
        <taxon>Streptophyta</taxon>
        <taxon>Embryophyta</taxon>
        <taxon>Tracheophyta</taxon>
        <taxon>Spermatophyta</taxon>
        <taxon>Magnoliopsida</taxon>
        <taxon>Magnoliidae</taxon>
        <taxon>Laurales</taxon>
        <taxon>Lauraceae</taxon>
        <taxon>Cinnamomum</taxon>
    </lineage>
</organism>
<evidence type="ECO:0000313" key="2">
    <source>
        <dbReference type="Proteomes" id="UP000283530"/>
    </source>
</evidence>
<dbReference type="Pfam" id="PF04398">
    <property type="entry name" value="DUF538"/>
    <property type="match status" value="1"/>
</dbReference>
<dbReference type="OrthoDB" id="1927821at2759"/>
<protein>
    <submittedName>
        <fullName evidence="1">Plant/F25P12-18 protein</fullName>
    </submittedName>
</protein>
<dbReference type="Gene3D" id="2.30.240.10">
    <property type="entry name" value="At5g01610-like"/>
    <property type="match status" value="1"/>
</dbReference>
<dbReference type="Proteomes" id="UP000283530">
    <property type="component" value="Unassembled WGS sequence"/>
</dbReference>
<dbReference type="InterPro" id="IPR036758">
    <property type="entry name" value="At5g01610-like"/>
</dbReference>
<gene>
    <name evidence="1" type="ORF">CKAN_02682900</name>
</gene>
<dbReference type="AlphaFoldDB" id="A0A3S3NLC5"/>
<accession>A0A3S3NLC5</accession>
<name>A0A3S3NLC5_9MAGN</name>
<dbReference type="PANTHER" id="PTHR31676:SF201">
    <property type="entry name" value="OS01G0210600 PROTEIN"/>
    <property type="match status" value="1"/>
</dbReference>
<dbReference type="PANTHER" id="PTHR31676">
    <property type="entry name" value="T31J12.3 PROTEIN-RELATED"/>
    <property type="match status" value="1"/>
</dbReference>
<keyword evidence="2" id="KW-1185">Reference proteome</keyword>
<comment type="caution">
    <text evidence="1">The sequence shown here is derived from an EMBL/GenBank/DDBJ whole genome shotgun (WGS) entry which is preliminary data.</text>
</comment>
<dbReference type="EMBL" id="QPKB01000013">
    <property type="protein sequence ID" value="RWR97398.1"/>
    <property type="molecule type" value="Genomic_DNA"/>
</dbReference>
<proteinExistence type="predicted"/>
<dbReference type="SUPFAM" id="SSF141562">
    <property type="entry name" value="At5g01610-like"/>
    <property type="match status" value="1"/>
</dbReference>